<evidence type="ECO:0000313" key="1">
    <source>
        <dbReference type="EMBL" id="RWW99692.1"/>
    </source>
</evidence>
<dbReference type="AlphaFoldDB" id="A0A3S3QKK3"/>
<sequence length="151" mass="17389">MRHAGKLSTIEKAMNTAAPTLGTLKREKGTDFTIGLLMGWLVYLNDILNLNKPMTEDQIELCAIEVTDTFYSLKMSDLTFLFKKIIGGHYGEFYESLTIPKVLTFFRDYFDERCDHAEQQTIRSHADFASDETFNYSGNLRRTFNGKSNKY</sequence>
<keyword evidence="2" id="KW-1185">Reference proteome</keyword>
<gene>
    <name evidence="1" type="ORF">EPI11_12125</name>
</gene>
<dbReference type="Proteomes" id="UP000287527">
    <property type="component" value="Unassembled WGS sequence"/>
</dbReference>
<dbReference type="OrthoDB" id="1346300at2"/>
<organism evidence="1 2">
    <name type="scientific">Flavobacterium cerinum</name>
    <dbReference type="NCBI Taxonomy" id="2502784"/>
    <lineage>
        <taxon>Bacteria</taxon>
        <taxon>Pseudomonadati</taxon>
        <taxon>Bacteroidota</taxon>
        <taxon>Flavobacteriia</taxon>
        <taxon>Flavobacteriales</taxon>
        <taxon>Flavobacteriaceae</taxon>
        <taxon>Flavobacterium</taxon>
    </lineage>
</organism>
<comment type="caution">
    <text evidence="1">The sequence shown here is derived from an EMBL/GenBank/DDBJ whole genome shotgun (WGS) entry which is preliminary data.</text>
</comment>
<accession>A0A3S3QKK3</accession>
<dbReference type="EMBL" id="SBII01000008">
    <property type="protein sequence ID" value="RWW99692.1"/>
    <property type="molecule type" value="Genomic_DNA"/>
</dbReference>
<dbReference type="RefSeq" id="WP_128390241.1">
    <property type="nucleotide sequence ID" value="NZ_SBII01000008.1"/>
</dbReference>
<protein>
    <submittedName>
        <fullName evidence="1">Uncharacterized protein</fullName>
    </submittedName>
</protein>
<proteinExistence type="predicted"/>
<reference evidence="1 2" key="1">
    <citation type="submission" date="2019-01" db="EMBL/GenBank/DDBJ databases">
        <title>Flavobacterium sp. nov.,isolated from freshwater.</title>
        <authorList>
            <person name="Zhang R."/>
            <person name="Du Z.-J."/>
        </authorList>
    </citation>
    <scope>NUCLEOTIDE SEQUENCE [LARGE SCALE GENOMIC DNA]</scope>
    <source>
        <strain evidence="1 2">1E403</strain>
    </source>
</reference>
<name>A0A3S3QKK3_9FLAO</name>
<evidence type="ECO:0000313" key="2">
    <source>
        <dbReference type="Proteomes" id="UP000287527"/>
    </source>
</evidence>